<dbReference type="CDD" id="cd00882">
    <property type="entry name" value="Ras_like_GTPase"/>
    <property type="match status" value="1"/>
</dbReference>
<accession>A0A7S1JZD0</accession>
<evidence type="ECO:0000256" key="9">
    <source>
        <dbReference type="ARBA" id="ARBA00023069"/>
    </source>
</evidence>
<dbReference type="EMBL" id="HBGB01022923">
    <property type="protein sequence ID" value="CAD9058170.1"/>
    <property type="molecule type" value="Transcribed_RNA"/>
</dbReference>
<reference evidence="14" key="1">
    <citation type="submission" date="2021-01" db="EMBL/GenBank/DDBJ databases">
        <authorList>
            <person name="Corre E."/>
            <person name="Pelletier E."/>
            <person name="Niang G."/>
            <person name="Scheremetjew M."/>
            <person name="Finn R."/>
            <person name="Kale V."/>
            <person name="Holt S."/>
            <person name="Cochrane G."/>
            <person name="Meng A."/>
            <person name="Brown T."/>
            <person name="Cohen L."/>
        </authorList>
    </citation>
    <scope>NUCLEOTIDE SEQUENCE</scope>
    <source>
        <strain evidence="14">CCMP3346</strain>
    </source>
</reference>
<evidence type="ECO:0000256" key="7">
    <source>
        <dbReference type="ARBA" id="ARBA00022794"/>
    </source>
</evidence>
<evidence type="ECO:0000256" key="11">
    <source>
        <dbReference type="ARBA" id="ARBA00023212"/>
    </source>
</evidence>
<keyword evidence="5" id="KW-0963">Cytoplasm</keyword>
<organism evidence="14">
    <name type="scientific">Vitrella brassicaformis</name>
    <dbReference type="NCBI Taxonomy" id="1169539"/>
    <lineage>
        <taxon>Eukaryota</taxon>
        <taxon>Sar</taxon>
        <taxon>Alveolata</taxon>
        <taxon>Colpodellida</taxon>
        <taxon>Vitrellaceae</taxon>
        <taxon>Vitrella</taxon>
    </lineage>
</organism>
<evidence type="ECO:0000256" key="1">
    <source>
        <dbReference type="ARBA" id="ARBA00004120"/>
    </source>
</evidence>
<comment type="subcellular location">
    <subcellularLocation>
        <location evidence="1">Cytoplasm</location>
        <location evidence="1">Cytoskeleton</location>
        <location evidence="1">Cilium basal body</location>
    </subcellularLocation>
</comment>
<keyword evidence="10" id="KW-0505">Motor protein</keyword>
<dbReference type="Pfam" id="PF08477">
    <property type="entry name" value="Roc"/>
    <property type="match status" value="1"/>
</dbReference>
<proteinExistence type="inferred from homology"/>
<sequence length="407" mass="45097">MLACGIIAASRAHSLLTETGGTRRIGGLTTQDRGEWRQRRRQGGRYEASDEPRAKHDPRTHFFCLRSSSALPFIYQPESSLPAPAAVNLWAQLEKHQRSSLQEQKSSDVTVVVCGRKRSGKTSLVDRFINQHKDPSQAPNATVGIDYKYARQPDPNSNRKTVAHFFDIGGDERLEALVSCPLSGSSIEGCVLVVVVDMAKPHSAFGTLQHYLKLIQGEVERCRLERVAAGGAVETPGVHTIVCLAKWDLFADAHEPERRKWLCRALRYLCVSAAPPAGLVSTSVRDKTSIMTFRSMLKHCALSGPAIRASAVQREPMRPLCIPSGTDSLDAIGPPPNAATHSAPQWERVANEYFPPSETVERSEAAVVSVDLDKYAEPLVNAMAEQKREELKAYLRQVERRQRLREE</sequence>
<evidence type="ECO:0000256" key="3">
    <source>
        <dbReference type="ARBA" id="ARBA00018863"/>
    </source>
</evidence>
<gene>
    <name evidence="14" type="ORF">VBRA1451_LOCUS13239</name>
</gene>
<evidence type="ECO:0000256" key="10">
    <source>
        <dbReference type="ARBA" id="ARBA00023175"/>
    </source>
</evidence>
<evidence type="ECO:0000256" key="8">
    <source>
        <dbReference type="ARBA" id="ARBA00023017"/>
    </source>
</evidence>
<keyword evidence="8" id="KW-0243">Dynein</keyword>
<evidence type="ECO:0000256" key="5">
    <source>
        <dbReference type="ARBA" id="ARBA00022490"/>
    </source>
</evidence>
<dbReference type="GO" id="GO:0036064">
    <property type="term" value="C:ciliary basal body"/>
    <property type="evidence" value="ECO:0007669"/>
    <property type="project" value="TreeGrafter"/>
</dbReference>
<evidence type="ECO:0000256" key="4">
    <source>
        <dbReference type="ARBA" id="ARBA00022473"/>
    </source>
</evidence>
<feature type="region of interest" description="Disordered" evidence="13">
    <location>
        <begin position="23"/>
        <end position="55"/>
    </location>
</feature>
<keyword evidence="6" id="KW-0493">Microtubule</keyword>
<dbReference type="Gene3D" id="3.40.50.300">
    <property type="entry name" value="P-loop containing nucleotide triphosphate hydrolases"/>
    <property type="match status" value="1"/>
</dbReference>
<keyword evidence="7" id="KW-0970">Cilium biogenesis/degradation</keyword>
<evidence type="ECO:0000256" key="6">
    <source>
        <dbReference type="ARBA" id="ARBA00022701"/>
    </source>
</evidence>
<dbReference type="InterPro" id="IPR040045">
    <property type="entry name" value="DYNC2LI1"/>
</dbReference>
<keyword evidence="12" id="KW-0966">Cell projection</keyword>
<name>A0A7S1JZD0_9ALVE</name>
<dbReference type="SUPFAM" id="SSF52540">
    <property type="entry name" value="P-loop containing nucleoside triphosphate hydrolases"/>
    <property type="match status" value="1"/>
</dbReference>
<dbReference type="GO" id="GO:0035721">
    <property type="term" value="P:intraciliary retrograde transport"/>
    <property type="evidence" value="ECO:0007669"/>
    <property type="project" value="InterPro"/>
</dbReference>
<dbReference type="GO" id="GO:0045504">
    <property type="term" value="F:dynein heavy chain binding"/>
    <property type="evidence" value="ECO:0007669"/>
    <property type="project" value="TreeGrafter"/>
</dbReference>
<keyword evidence="4" id="KW-0217">Developmental protein</keyword>
<evidence type="ECO:0000256" key="2">
    <source>
        <dbReference type="ARBA" id="ARBA00006831"/>
    </source>
</evidence>
<dbReference type="GO" id="GO:0005874">
    <property type="term" value="C:microtubule"/>
    <property type="evidence" value="ECO:0007669"/>
    <property type="project" value="UniProtKB-KW"/>
</dbReference>
<comment type="similarity">
    <text evidence="2">Belongs to the dynein light intermediate chain family.</text>
</comment>
<dbReference type="PANTHER" id="PTHR13236">
    <property type="entry name" value="DYNEIN 2 LIGHT INTERMEDIATE CHAIN, ISOFORM 2"/>
    <property type="match status" value="1"/>
</dbReference>
<evidence type="ECO:0000256" key="13">
    <source>
        <dbReference type="SAM" id="MobiDB-lite"/>
    </source>
</evidence>
<dbReference type="PANTHER" id="PTHR13236:SF0">
    <property type="entry name" value="CYTOPLASMIC DYNEIN 2 LIGHT INTERMEDIATE CHAIN 1"/>
    <property type="match status" value="1"/>
</dbReference>
<keyword evidence="9" id="KW-0969">Cilium</keyword>
<dbReference type="GO" id="GO:0035735">
    <property type="term" value="P:intraciliary transport involved in cilium assembly"/>
    <property type="evidence" value="ECO:0007669"/>
    <property type="project" value="InterPro"/>
</dbReference>
<evidence type="ECO:0000313" key="14">
    <source>
        <dbReference type="EMBL" id="CAD9058170.1"/>
    </source>
</evidence>
<evidence type="ECO:0000256" key="12">
    <source>
        <dbReference type="ARBA" id="ARBA00023273"/>
    </source>
</evidence>
<keyword evidence="11" id="KW-0206">Cytoskeleton</keyword>
<protein>
    <recommendedName>
        <fullName evidence="3">Cytoplasmic dynein 2 light intermediate chain 1</fullName>
    </recommendedName>
</protein>
<dbReference type="GO" id="GO:0005930">
    <property type="term" value="C:axoneme"/>
    <property type="evidence" value="ECO:0007669"/>
    <property type="project" value="TreeGrafter"/>
</dbReference>
<dbReference type="GO" id="GO:0005868">
    <property type="term" value="C:cytoplasmic dynein complex"/>
    <property type="evidence" value="ECO:0007669"/>
    <property type="project" value="InterPro"/>
</dbReference>
<dbReference type="AlphaFoldDB" id="A0A7S1JZD0"/>
<dbReference type="InterPro" id="IPR027417">
    <property type="entry name" value="P-loop_NTPase"/>
</dbReference>